<feature type="transmembrane region" description="Helical" evidence="1">
    <location>
        <begin position="212"/>
        <end position="234"/>
    </location>
</feature>
<keyword evidence="1" id="KW-1133">Transmembrane helix</keyword>
<dbReference type="Proteomes" id="UP000187059">
    <property type="component" value="Chromosome"/>
</dbReference>
<dbReference type="Pfam" id="PF18920">
    <property type="entry name" value="DUF5671"/>
    <property type="match status" value="1"/>
</dbReference>
<feature type="transmembrane region" description="Helical" evidence="1">
    <location>
        <begin position="104"/>
        <end position="127"/>
    </location>
</feature>
<evidence type="ECO:0000259" key="2">
    <source>
        <dbReference type="Pfam" id="PF18920"/>
    </source>
</evidence>
<feature type="transmembrane region" description="Helical" evidence="1">
    <location>
        <begin position="182"/>
        <end position="200"/>
    </location>
</feature>
<gene>
    <name evidence="3" type="ORF">Ga0080574_TMP2644</name>
</gene>
<dbReference type="OrthoDB" id="529444at2"/>
<evidence type="ECO:0000313" key="3">
    <source>
        <dbReference type="EMBL" id="APZ52978.1"/>
    </source>
</evidence>
<proteinExistence type="predicted"/>
<feature type="transmembrane region" description="Helical" evidence="1">
    <location>
        <begin position="148"/>
        <end position="170"/>
    </location>
</feature>
<name>A0A1P8UUE3_9RHOB</name>
<protein>
    <recommendedName>
        <fullName evidence="2">DUF5671 domain-containing protein</fullName>
    </recommendedName>
</protein>
<sequence>MSVPSDLARFVHEALKRGQSREAIHDSLLAAGWTETEAAQALAGWTDTLTEAGPVPRPLRSSAAKDAFFYALLFVAFGMVAGNALTLLFGWINVQLPDRSSAPVYAAGTLRWSLAALIVFTPAFWLLDRADARAARTDSARGHGAIRRWLSSLAMLIAVVTLMGDALYLIYTFLNGQITARFLAKSATVALIFLMVLAYFRQDRAGRATALPTLMGAAPVAVAVLSAALAFPIMGGPGRGQMEQRDRSRIADLRTLTQDVLLCLEIDHETLPETLDPMSCARNPQRLTGFAAGIAYHRISDTAFELCTEIEFPPAIQPYGLTLTERTACMRQQTE</sequence>
<dbReference type="KEGG" id="paby:Ga0080574_TMP2644"/>
<organism evidence="3 4">
    <name type="scientific">Salipiger abyssi</name>
    <dbReference type="NCBI Taxonomy" id="1250539"/>
    <lineage>
        <taxon>Bacteria</taxon>
        <taxon>Pseudomonadati</taxon>
        <taxon>Pseudomonadota</taxon>
        <taxon>Alphaproteobacteria</taxon>
        <taxon>Rhodobacterales</taxon>
        <taxon>Roseobacteraceae</taxon>
        <taxon>Salipiger</taxon>
    </lineage>
</organism>
<dbReference type="EMBL" id="CP015093">
    <property type="protein sequence ID" value="APZ52978.1"/>
    <property type="molecule type" value="Genomic_DNA"/>
</dbReference>
<keyword evidence="1" id="KW-0472">Membrane</keyword>
<dbReference type="InterPro" id="IPR043728">
    <property type="entry name" value="DUF5671"/>
</dbReference>
<feature type="transmembrane region" description="Helical" evidence="1">
    <location>
        <begin position="67"/>
        <end position="92"/>
    </location>
</feature>
<dbReference type="RefSeq" id="WP_076699980.1">
    <property type="nucleotide sequence ID" value="NZ_CP015093.1"/>
</dbReference>
<keyword evidence="1" id="KW-0812">Transmembrane</keyword>
<feature type="domain" description="DUF5671" evidence="2">
    <location>
        <begin position="66"/>
        <end position="198"/>
    </location>
</feature>
<evidence type="ECO:0000256" key="1">
    <source>
        <dbReference type="SAM" id="Phobius"/>
    </source>
</evidence>
<accession>A0A1P8UUE3</accession>
<dbReference type="STRING" id="1250539.Ga0080574_TMP2644"/>
<dbReference type="AlphaFoldDB" id="A0A1P8UUE3"/>
<keyword evidence="4" id="KW-1185">Reference proteome</keyword>
<evidence type="ECO:0000313" key="4">
    <source>
        <dbReference type="Proteomes" id="UP000187059"/>
    </source>
</evidence>
<reference evidence="3 4" key="1">
    <citation type="submission" date="2016-04" db="EMBL/GenBank/DDBJ databases">
        <title>Deep-sea bacteria in the southern Pacific.</title>
        <authorList>
            <person name="Tang K."/>
        </authorList>
    </citation>
    <scope>NUCLEOTIDE SEQUENCE [LARGE SCALE GENOMIC DNA]</scope>
    <source>
        <strain evidence="3 4">JLT2014</strain>
    </source>
</reference>